<gene>
    <name evidence="6" type="ordered locus">Cyan7822_3364</name>
</gene>
<evidence type="ECO:0000256" key="3">
    <source>
        <dbReference type="ARBA" id="ARBA00022729"/>
    </source>
</evidence>
<evidence type="ECO:0000256" key="2">
    <source>
        <dbReference type="ARBA" id="ARBA00022448"/>
    </source>
</evidence>
<accession>E0UDK1</accession>
<dbReference type="PANTHER" id="PTHR30222">
    <property type="entry name" value="SPERMIDINE/PUTRESCINE-BINDING PERIPLASMIC PROTEIN"/>
    <property type="match status" value="1"/>
</dbReference>
<dbReference type="RefSeq" id="WP_013323383.1">
    <property type="nucleotide sequence ID" value="NC_014501.1"/>
</dbReference>
<dbReference type="InterPro" id="IPR001188">
    <property type="entry name" value="Sperm_putr-bd"/>
</dbReference>
<proteinExistence type="predicted"/>
<comment type="subcellular location">
    <subcellularLocation>
        <location evidence="1">Periplasm</location>
    </subcellularLocation>
</comment>
<protein>
    <submittedName>
        <fullName evidence="6">Extracellular solute-binding protein family 1</fullName>
    </submittedName>
</protein>
<dbReference type="KEGG" id="cyj:Cyan7822_3364"/>
<dbReference type="GO" id="GO:0015846">
    <property type="term" value="P:polyamine transport"/>
    <property type="evidence" value="ECO:0007669"/>
    <property type="project" value="InterPro"/>
</dbReference>
<dbReference type="GO" id="GO:0042597">
    <property type="term" value="C:periplasmic space"/>
    <property type="evidence" value="ECO:0007669"/>
    <property type="project" value="UniProtKB-SubCell"/>
</dbReference>
<dbReference type="Proteomes" id="UP000008206">
    <property type="component" value="Chromosome"/>
</dbReference>
<keyword evidence="4" id="KW-0574">Periplasm</keyword>
<dbReference type="AlphaFoldDB" id="E0UDK1"/>
<evidence type="ECO:0000313" key="7">
    <source>
        <dbReference type="Proteomes" id="UP000008206"/>
    </source>
</evidence>
<organism evidence="6 7">
    <name type="scientific">Gloeothece verrucosa (strain PCC 7822)</name>
    <name type="common">Cyanothece sp. (strain PCC 7822)</name>
    <dbReference type="NCBI Taxonomy" id="497965"/>
    <lineage>
        <taxon>Bacteria</taxon>
        <taxon>Bacillati</taxon>
        <taxon>Cyanobacteriota</taxon>
        <taxon>Cyanophyceae</taxon>
        <taxon>Oscillatoriophycideae</taxon>
        <taxon>Chroococcales</taxon>
        <taxon>Aphanothecaceae</taxon>
        <taxon>Gloeothece</taxon>
        <taxon>Gloeothece verrucosa</taxon>
    </lineage>
</organism>
<name>E0UDK1_GLOV7</name>
<evidence type="ECO:0000313" key="6">
    <source>
        <dbReference type="EMBL" id="ADN15314.1"/>
    </source>
</evidence>
<dbReference type="Pfam" id="PF13343">
    <property type="entry name" value="SBP_bac_6"/>
    <property type="match status" value="1"/>
</dbReference>
<sequence length="383" mass="43533">MVRRRSFLLAVGTVALAQILTGCNSDEAAFRVLLLDNSIPSQLIGDFRSSISSKSIFTLESQLKTLLKLLQTWQAKDLSKPNKNSGLPFINKKPAPVPDLVTLGDSWLATAIEQKLISPLEGDLKWQQLPPRWQEIVRRDEQGMVSQQGKIWGAPYRWGTTMIAYRKDNLKKLGWEPKDWGDLWREDVRNRISLLDQPREVIGLTLKKLGYSYNSDNINQIPNLKSDLVALNKQAKFYSSDHYLEPLILGDTWLAVGWSHEIIPLLKNYRDIAAVVPQSGTALWADIWVKPAAVIKPSKFVQDWINFCWQSKSAKEISLFTDAVSPVILELAPENLPQAIRDNPLLLIDKNILEKSDFIKPLPASVEKQYENLWREIRVAISD</sequence>
<evidence type="ECO:0000256" key="1">
    <source>
        <dbReference type="ARBA" id="ARBA00004418"/>
    </source>
</evidence>
<keyword evidence="3 5" id="KW-0732">Signal</keyword>
<feature type="chain" id="PRO_5003141247" evidence="5">
    <location>
        <begin position="18"/>
        <end position="383"/>
    </location>
</feature>
<keyword evidence="2" id="KW-0813">Transport</keyword>
<keyword evidence="7" id="KW-1185">Reference proteome</keyword>
<dbReference type="eggNOG" id="COG0687">
    <property type="taxonomic scope" value="Bacteria"/>
</dbReference>
<dbReference type="Gene3D" id="3.40.190.10">
    <property type="entry name" value="Periplasmic binding protein-like II"/>
    <property type="match status" value="2"/>
</dbReference>
<dbReference type="EMBL" id="CP002198">
    <property type="protein sequence ID" value="ADN15314.1"/>
    <property type="molecule type" value="Genomic_DNA"/>
</dbReference>
<dbReference type="OrthoDB" id="503789at2"/>
<dbReference type="PROSITE" id="PS51257">
    <property type="entry name" value="PROKAR_LIPOPROTEIN"/>
    <property type="match status" value="1"/>
</dbReference>
<reference evidence="7" key="1">
    <citation type="journal article" date="2011" name="MBio">
        <title>Novel metabolic attributes of the genus Cyanothece, comprising a group of unicellular nitrogen-fixing Cyanobacteria.</title>
        <authorList>
            <person name="Bandyopadhyay A."/>
            <person name="Elvitigala T."/>
            <person name="Welsh E."/>
            <person name="Stockel J."/>
            <person name="Liberton M."/>
            <person name="Min H."/>
            <person name="Sherman L.A."/>
            <person name="Pakrasi H.B."/>
        </authorList>
    </citation>
    <scope>NUCLEOTIDE SEQUENCE [LARGE SCALE GENOMIC DNA]</scope>
    <source>
        <strain evidence="7">PCC 7822</strain>
    </source>
</reference>
<dbReference type="PANTHER" id="PTHR30222:SF17">
    <property type="entry name" value="SPERMIDINE_PUTRESCINE-BINDING PERIPLASMIC PROTEIN"/>
    <property type="match status" value="1"/>
</dbReference>
<dbReference type="STRING" id="497965.Cyan7822_3364"/>
<dbReference type="GO" id="GO:0019808">
    <property type="term" value="F:polyamine binding"/>
    <property type="evidence" value="ECO:0007669"/>
    <property type="project" value="InterPro"/>
</dbReference>
<dbReference type="HOGENOM" id="CLU_026974_11_1_3"/>
<dbReference type="SUPFAM" id="SSF53850">
    <property type="entry name" value="Periplasmic binding protein-like II"/>
    <property type="match status" value="1"/>
</dbReference>
<feature type="signal peptide" evidence="5">
    <location>
        <begin position="1"/>
        <end position="17"/>
    </location>
</feature>
<evidence type="ECO:0000256" key="4">
    <source>
        <dbReference type="ARBA" id="ARBA00022764"/>
    </source>
</evidence>
<dbReference type="PRINTS" id="PR00909">
    <property type="entry name" value="SPERMDNBNDNG"/>
</dbReference>
<evidence type="ECO:0000256" key="5">
    <source>
        <dbReference type="SAM" id="SignalP"/>
    </source>
</evidence>